<keyword evidence="1" id="KW-0812">Transmembrane</keyword>
<dbReference type="InterPro" id="IPR036259">
    <property type="entry name" value="MFS_trans_sf"/>
</dbReference>
<dbReference type="InParanoid" id="A0A1Q3DHG8"/>
<gene>
    <name evidence="2" type="ORF">CFOL_v3_35325</name>
</gene>
<feature type="non-terminal residue" evidence="2">
    <location>
        <position position="111"/>
    </location>
</feature>
<evidence type="ECO:0000313" key="2">
    <source>
        <dbReference type="EMBL" id="GAV91940.1"/>
    </source>
</evidence>
<dbReference type="OrthoDB" id="8904098at2759"/>
<evidence type="ECO:0000313" key="3">
    <source>
        <dbReference type="Proteomes" id="UP000187406"/>
    </source>
</evidence>
<dbReference type="PANTHER" id="PTHR11654">
    <property type="entry name" value="OLIGOPEPTIDE TRANSPORTER-RELATED"/>
    <property type="match status" value="1"/>
</dbReference>
<evidence type="ECO:0008006" key="4">
    <source>
        <dbReference type="Google" id="ProtNLM"/>
    </source>
</evidence>
<feature type="transmembrane region" description="Helical" evidence="1">
    <location>
        <begin position="69"/>
        <end position="87"/>
    </location>
</feature>
<keyword evidence="1" id="KW-1133">Transmembrane helix</keyword>
<dbReference type="SUPFAM" id="SSF103473">
    <property type="entry name" value="MFS general substrate transporter"/>
    <property type="match status" value="1"/>
</dbReference>
<proteinExistence type="predicted"/>
<dbReference type="Gene3D" id="1.20.1250.20">
    <property type="entry name" value="MFS general substrate transporter like domains"/>
    <property type="match status" value="1"/>
</dbReference>
<name>A0A1Q3DHG8_CEPFO</name>
<accession>A0A1Q3DHG8</accession>
<dbReference type="EMBL" id="BDDD01008410">
    <property type="protein sequence ID" value="GAV91940.1"/>
    <property type="molecule type" value="Genomic_DNA"/>
</dbReference>
<dbReference type="Proteomes" id="UP000187406">
    <property type="component" value="Unassembled WGS sequence"/>
</dbReference>
<protein>
    <recommendedName>
        <fullName evidence="4">PTR2 domain-containing protein</fullName>
    </recommendedName>
</protein>
<comment type="caution">
    <text evidence="2">The sequence shown here is derived from an EMBL/GenBank/DDBJ whole genome shotgun (WGS) entry which is preliminary data.</text>
</comment>
<keyword evidence="3" id="KW-1185">Reference proteome</keyword>
<evidence type="ECO:0000256" key="1">
    <source>
        <dbReference type="SAM" id="Phobius"/>
    </source>
</evidence>
<keyword evidence="1" id="KW-0472">Membrane</keyword>
<dbReference type="AlphaFoldDB" id="A0A1Q3DHG8"/>
<organism evidence="2 3">
    <name type="scientific">Cephalotus follicularis</name>
    <name type="common">Albany pitcher plant</name>
    <dbReference type="NCBI Taxonomy" id="3775"/>
    <lineage>
        <taxon>Eukaryota</taxon>
        <taxon>Viridiplantae</taxon>
        <taxon>Streptophyta</taxon>
        <taxon>Embryophyta</taxon>
        <taxon>Tracheophyta</taxon>
        <taxon>Spermatophyta</taxon>
        <taxon>Magnoliopsida</taxon>
        <taxon>eudicotyledons</taxon>
        <taxon>Gunneridae</taxon>
        <taxon>Pentapetalae</taxon>
        <taxon>rosids</taxon>
        <taxon>fabids</taxon>
        <taxon>Oxalidales</taxon>
        <taxon>Cephalotaceae</taxon>
        <taxon>Cephalotus</taxon>
    </lineage>
</organism>
<feature type="transmembrane region" description="Helical" evidence="1">
    <location>
        <begin position="93"/>
        <end position="110"/>
    </location>
</feature>
<reference evidence="3" key="1">
    <citation type="submission" date="2016-04" db="EMBL/GenBank/DDBJ databases">
        <title>Cephalotus genome sequencing.</title>
        <authorList>
            <person name="Fukushima K."/>
            <person name="Hasebe M."/>
            <person name="Fang X."/>
        </authorList>
    </citation>
    <scope>NUCLEOTIDE SEQUENCE [LARGE SCALE GENOMIC DNA]</scope>
    <source>
        <strain evidence="3">cv. St1</strain>
    </source>
</reference>
<sequence>MESPSDEKNIITEPLLSTSPKAKGGLRTIPFILASEAFERLASHGLLPNMILYLTREYGMESARGANTLFFWSAATNFMPILGAFLADSYVGRYRMIGFGCIVSLLVLFIL</sequence>